<feature type="compositionally biased region" description="Polar residues" evidence="4">
    <location>
        <begin position="1"/>
        <end position="11"/>
    </location>
</feature>
<dbReference type="SUPFAM" id="SSF46785">
    <property type="entry name" value="Winged helix' DNA-binding domain"/>
    <property type="match status" value="1"/>
</dbReference>
<evidence type="ECO:0000313" key="7">
    <source>
        <dbReference type="EMBL" id="NYE85469.1"/>
    </source>
</evidence>
<dbReference type="Pfam" id="PF01614">
    <property type="entry name" value="IclR_C"/>
    <property type="match status" value="1"/>
</dbReference>
<keyword evidence="2 7" id="KW-0238">DNA-binding</keyword>
<dbReference type="AlphaFoldDB" id="A0A7Y9LN04"/>
<dbReference type="Gene3D" id="1.10.10.10">
    <property type="entry name" value="Winged helix-like DNA-binding domain superfamily/Winged helix DNA-binding domain"/>
    <property type="match status" value="1"/>
</dbReference>
<dbReference type="GO" id="GO:0045892">
    <property type="term" value="P:negative regulation of DNA-templated transcription"/>
    <property type="evidence" value="ECO:0007669"/>
    <property type="project" value="TreeGrafter"/>
</dbReference>
<dbReference type="InterPro" id="IPR014757">
    <property type="entry name" value="Tscrpt_reg_IclR_C"/>
</dbReference>
<dbReference type="Proteomes" id="UP000542125">
    <property type="component" value="Unassembled WGS sequence"/>
</dbReference>
<dbReference type="RefSeq" id="WP_179589415.1">
    <property type="nucleotide sequence ID" value="NZ_JACBYR010000002.1"/>
</dbReference>
<dbReference type="InterPro" id="IPR029016">
    <property type="entry name" value="GAF-like_dom_sf"/>
</dbReference>
<sequence>MSPRNATTSDTPDPVDALSGPADSSGGGSALSRMLDIFDLFSPDATVIQIDGVAEHLGVGRSTAYRYLQELGERGFLVQRGKGRYALGPRVIELERLLQNSDPLLNAGKVVMADLADLCQNRTLLLCTLFKDRVLCTHQVGADEIVYNKEKMPIYRGRGSVLPLFQGAGSQAILAYLAPHQIRALYLAKAAEIREAGLGEDWKSFRGALAAIRKQGYAATVGRRNAKVLALAVPVLTVAGQVVGSLLLLSPSTEKERETVLGVVPRLQDASRRIGELEDKPVGLRA</sequence>
<keyword evidence="1" id="KW-0805">Transcription regulation</keyword>
<evidence type="ECO:0000313" key="8">
    <source>
        <dbReference type="Proteomes" id="UP000542125"/>
    </source>
</evidence>
<name>A0A7Y9LN04_9BURK</name>
<dbReference type="PANTHER" id="PTHR30136:SF24">
    <property type="entry name" value="HTH-TYPE TRANSCRIPTIONAL REPRESSOR ALLR"/>
    <property type="match status" value="1"/>
</dbReference>
<accession>A0A7Y9LN04</accession>
<evidence type="ECO:0000259" key="5">
    <source>
        <dbReference type="PROSITE" id="PS51077"/>
    </source>
</evidence>
<evidence type="ECO:0000256" key="3">
    <source>
        <dbReference type="ARBA" id="ARBA00023163"/>
    </source>
</evidence>
<protein>
    <submittedName>
        <fullName evidence="7">DNA-binding IclR family transcriptional regulator</fullName>
    </submittedName>
</protein>
<dbReference type="InterPro" id="IPR036390">
    <property type="entry name" value="WH_DNA-bd_sf"/>
</dbReference>
<dbReference type="InterPro" id="IPR005471">
    <property type="entry name" value="Tscrpt_reg_IclR_N"/>
</dbReference>
<keyword evidence="8" id="KW-1185">Reference proteome</keyword>
<gene>
    <name evidence="7" type="ORF">FHW18_004776</name>
</gene>
<comment type="caution">
    <text evidence="7">The sequence shown here is derived from an EMBL/GenBank/DDBJ whole genome shotgun (WGS) entry which is preliminary data.</text>
</comment>
<keyword evidence="3" id="KW-0804">Transcription</keyword>
<dbReference type="GO" id="GO:0003700">
    <property type="term" value="F:DNA-binding transcription factor activity"/>
    <property type="evidence" value="ECO:0007669"/>
    <property type="project" value="TreeGrafter"/>
</dbReference>
<dbReference type="GO" id="GO:0003677">
    <property type="term" value="F:DNA binding"/>
    <property type="evidence" value="ECO:0007669"/>
    <property type="project" value="UniProtKB-KW"/>
</dbReference>
<dbReference type="Gene3D" id="3.30.450.40">
    <property type="match status" value="1"/>
</dbReference>
<dbReference type="PROSITE" id="PS51078">
    <property type="entry name" value="ICLR_ED"/>
    <property type="match status" value="1"/>
</dbReference>
<proteinExistence type="predicted"/>
<dbReference type="Pfam" id="PF09339">
    <property type="entry name" value="HTH_IclR"/>
    <property type="match status" value="1"/>
</dbReference>
<dbReference type="PROSITE" id="PS51077">
    <property type="entry name" value="HTH_ICLR"/>
    <property type="match status" value="1"/>
</dbReference>
<evidence type="ECO:0000259" key="6">
    <source>
        <dbReference type="PROSITE" id="PS51078"/>
    </source>
</evidence>
<reference evidence="7 8" key="1">
    <citation type="submission" date="2020-07" db="EMBL/GenBank/DDBJ databases">
        <title>Genomic Encyclopedia of Type Strains, Phase IV (KMG-V): Genome sequencing to study the core and pangenomes of soil and plant-associated prokaryotes.</title>
        <authorList>
            <person name="Whitman W."/>
        </authorList>
    </citation>
    <scope>NUCLEOTIDE SEQUENCE [LARGE SCALE GENOMIC DNA]</scope>
    <source>
        <strain evidence="7 8">SAS40</strain>
    </source>
</reference>
<evidence type="ECO:0000256" key="1">
    <source>
        <dbReference type="ARBA" id="ARBA00023015"/>
    </source>
</evidence>
<dbReference type="EMBL" id="JACBYR010000002">
    <property type="protein sequence ID" value="NYE85469.1"/>
    <property type="molecule type" value="Genomic_DNA"/>
</dbReference>
<feature type="region of interest" description="Disordered" evidence="4">
    <location>
        <begin position="1"/>
        <end position="25"/>
    </location>
</feature>
<dbReference type="InterPro" id="IPR036388">
    <property type="entry name" value="WH-like_DNA-bd_sf"/>
</dbReference>
<evidence type="ECO:0000256" key="2">
    <source>
        <dbReference type="ARBA" id="ARBA00023125"/>
    </source>
</evidence>
<dbReference type="InterPro" id="IPR050707">
    <property type="entry name" value="HTH_MetabolicPath_Reg"/>
</dbReference>
<dbReference type="SUPFAM" id="SSF55781">
    <property type="entry name" value="GAF domain-like"/>
    <property type="match status" value="1"/>
</dbReference>
<dbReference type="SMART" id="SM00346">
    <property type="entry name" value="HTH_ICLR"/>
    <property type="match status" value="1"/>
</dbReference>
<feature type="domain" description="IclR-ED" evidence="6">
    <location>
        <begin position="90"/>
        <end position="280"/>
    </location>
</feature>
<feature type="domain" description="HTH iclR-type" evidence="5">
    <location>
        <begin position="28"/>
        <end position="89"/>
    </location>
</feature>
<organism evidence="7 8">
    <name type="scientific">Pigmentiphaga litoralis</name>
    <dbReference type="NCBI Taxonomy" id="516702"/>
    <lineage>
        <taxon>Bacteria</taxon>
        <taxon>Pseudomonadati</taxon>
        <taxon>Pseudomonadota</taxon>
        <taxon>Betaproteobacteria</taxon>
        <taxon>Burkholderiales</taxon>
        <taxon>Alcaligenaceae</taxon>
        <taxon>Pigmentiphaga</taxon>
    </lineage>
</organism>
<evidence type="ECO:0000256" key="4">
    <source>
        <dbReference type="SAM" id="MobiDB-lite"/>
    </source>
</evidence>
<dbReference type="PANTHER" id="PTHR30136">
    <property type="entry name" value="HELIX-TURN-HELIX TRANSCRIPTIONAL REGULATOR, ICLR FAMILY"/>
    <property type="match status" value="1"/>
</dbReference>